<sequence length="315" mass="35373">MILILSFIDNDHVRRVVQHLTMPCQVVDIGWFPSRMRMHARTGRRADSFQLTLPDGQRLDLDAVRAVWHRRVRPFTLDPALTDQTARLFAWSECTEALAGMWHAMPCFWMNPPDADDRALKKVMQHRLAHRLGLRVPETLVTNDPDEARAFIDAHAAAGVIRKAFRNIPQAPRNTLLLGPADLARLDSVAYAPVIFQEYVPLALDLRVTVVDGEIHATSFRSRPEYEVDYRPGIGSAEVAPYALPDDVAAKLLALMAQMNLYFAAADFRLTPEGEHVFFEINPAGEYLFCSDRTGQPIPQAIAAALERRARAGGR</sequence>
<dbReference type="EMBL" id="QZEW01000026">
    <property type="protein sequence ID" value="RJL18203.1"/>
    <property type="molecule type" value="Genomic_DNA"/>
</dbReference>
<feature type="domain" description="ATP-grasp" evidence="2">
    <location>
        <begin position="126"/>
        <end position="307"/>
    </location>
</feature>
<keyword evidence="3" id="KW-0436">Ligase</keyword>
<dbReference type="GO" id="GO:0005524">
    <property type="term" value="F:ATP binding"/>
    <property type="evidence" value="ECO:0007669"/>
    <property type="project" value="UniProtKB-UniRule"/>
</dbReference>
<evidence type="ECO:0000259" key="2">
    <source>
        <dbReference type="PROSITE" id="PS50975"/>
    </source>
</evidence>
<dbReference type="AlphaFoldDB" id="A0A419A8L2"/>
<dbReference type="RefSeq" id="WP_119897581.1">
    <property type="nucleotide sequence ID" value="NZ_QNRC01000013.1"/>
</dbReference>
<dbReference type="PROSITE" id="PS50975">
    <property type="entry name" value="ATP_GRASP"/>
    <property type="match status" value="1"/>
</dbReference>
<dbReference type="GO" id="GO:0009432">
    <property type="term" value="P:SOS response"/>
    <property type="evidence" value="ECO:0007669"/>
    <property type="project" value="TreeGrafter"/>
</dbReference>
<gene>
    <name evidence="3" type="ORF">D3P05_07615</name>
</gene>
<dbReference type="Proteomes" id="UP000283587">
    <property type="component" value="Unassembled WGS sequence"/>
</dbReference>
<reference evidence="4" key="1">
    <citation type="submission" date="2018-09" db="EMBL/GenBank/DDBJ databases">
        <title>Paracoccus onubensis nov. sp. a moderate halophilic bacterium isolated from Gruta de las Maravillas (Aracena, Spain).</title>
        <authorList>
            <person name="Jurado V."/>
            <person name="Gutierrez-Patricio S."/>
            <person name="Gonzalez-Pimentel J.L."/>
            <person name="Miller A.Z."/>
            <person name="Laiz L."/>
            <person name="Saiz-Jimenez C."/>
        </authorList>
    </citation>
    <scope>NUCLEOTIDE SEQUENCE [LARGE SCALE GENOMIC DNA]</scope>
    <source>
        <strain evidence="4">DSM 26381</strain>
    </source>
</reference>
<accession>A0A419A8L2</accession>
<evidence type="ECO:0000256" key="1">
    <source>
        <dbReference type="PROSITE-ProRule" id="PRU00409"/>
    </source>
</evidence>
<name>A0A419A8L2_9RHOB</name>
<dbReference type="GO" id="GO:0018169">
    <property type="term" value="F:ribosomal S6-glutamic acid ligase activity"/>
    <property type="evidence" value="ECO:0007669"/>
    <property type="project" value="TreeGrafter"/>
</dbReference>
<dbReference type="OrthoDB" id="9794735at2"/>
<keyword evidence="4" id="KW-1185">Reference proteome</keyword>
<organism evidence="3 4">
    <name type="scientific">Paracoccus siganidrum</name>
    <dbReference type="NCBI Taxonomy" id="1276757"/>
    <lineage>
        <taxon>Bacteria</taxon>
        <taxon>Pseudomonadati</taxon>
        <taxon>Pseudomonadota</taxon>
        <taxon>Alphaproteobacteria</taxon>
        <taxon>Rhodobacterales</taxon>
        <taxon>Paracoccaceae</taxon>
        <taxon>Paracoccus</taxon>
    </lineage>
</organism>
<comment type="caution">
    <text evidence="3">The sequence shown here is derived from an EMBL/GenBank/DDBJ whole genome shotgun (WGS) entry which is preliminary data.</text>
</comment>
<evidence type="ECO:0000313" key="4">
    <source>
        <dbReference type="Proteomes" id="UP000283587"/>
    </source>
</evidence>
<dbReference type="GO" id="GO:0005737">
    <property type="term" value="C:cytoplasm"/>
    <property type="evidence" value="ECO:0007669"/>
    <property type="project" value="TreeGrafter"/>
</dbReference>
<dbReference type="Gene3D" id="3.30.470.20">
    <property type="entry name" value="ATP-grasp fold, B domain"/>
    <property type="match status" value="1"/>
</dbReference>
<dbReference type="InterPro" id="IPR011761">
    <property type="entry name" value="ATP-grasp"/>
</dbReference>
<dbReference type="InterPro" id="IPR048936">
    <property type="entry name" value="MvdD-like_ATPgrasp"/>
</dbReference>
<keyword evidence="1" id="KW-0547">Nucleotide-binding</keyword>
<evidence type="ECO:0000313" key="3">
    <source>
        <dbReference type="EMBL" id="RJL18203.1"/>
    </source>
</evidence>
<dbReference type="PANTHER" id="PTHR21621">
    <property type="entry name" value="RIBOSOMAL PROTEIN S6 MODIFICATION PROTEIN"/>
    <property type="match status" value="1"/>
</dbReference>
<protein>
    <submittedName>
        <fullName evidence="3">Alpha-L-glutamate ligase</fullName>
    </submittedName>
</protein>
<proteinExistence type="predicted"/>
<keyword evidence="1" id="KW-0067">ATP-binding</keyword>
<dbReference type="PANTHER" id="PTHR21621:SF0">
    <property type="entry name" value="BETA-CITRYLGLUTAMATE SYNTHASE B-RELATED"/>
    <property type="match status" value="1"/>
</dbReference>
<dbReference type="GO" id="GO:0046872">
    <property type="term" value="F:metal ion binding"/>
    <property type="evidence" value="ECO:0007669"/>
    <property type="project" value="InterPro"/>
</dbReference>
<dbReference type="Pfam" id="PF21068">
    <property type="entry name" value="ATPgraspMvdD"/>
    <property type="match status" value="1"/>
</dbReference>
<dbReference type="SUPFAM" id="SSF56059">
    <property type="entry name" value="Glutathione synthetase ATP-binding domain-like"/>
    <property type="match status" value="1"/>
</dbReference>